<dbReference type="GO" id="GO:0005506">
    <property type="term" value="F:iron ion binding"/>
    <property type="evidence" value="ECO:0007669"/>
    <property type="project" value="InterPro"/>
</dbReference>
<dbReference type="InterPro" id="IPR053007">
    <property type="entry name" value="CYP450_monoxygenase_sec-met"/>
</dbReference>
<dbReference type="EMBL" id="NRSZ01001196">
    <property type="protein sequence ID" value="PNY22474.1"/>
    <property type="molecule type" value="Genomic_DNA"/>
</dbReference>
<comment type="caution">
    <text evidence="10">The sequence shown here is derived from an EMBL/GenBank/DDBJ whole genome shotgun (WGS) entry which is preliminary data.</text>
</comment>
<gene>
    <name evidence="10" type="ORF">TCAP_07133</name>
</gene>
<protein>
    <submittedName>
        <fullName evidence="10">25-hydroxycholesterol 7-alpha-hydroxylase</fullName>
    </submittedName>
</protein>
<comment type="cofactor">
    <cofactor evidence="1 6">
        <name>heme</name>
        <dbReference type="ChEBI" id="CHEBI:30413"/>
    </cofactor>
</comment>
<dbReference type="InterPro" id="IPR036396">
    <property type="entry name" value="Cyt_P450_sf"/>
</dbReference>
<keyword evidence="9" id="KW-1133">Transmembrane helix</keyword>
<keyword evidence="7" id="KW-0560">Oxidoreductase</keyword>
<evidence type="ECO:0000256" key="7">
    <source>
        <dbReference type="RuleBase" id="RU000461"/>
    </source>
</evidence>
<dbReference type="GO" id="GO:0004497">
    <property type="term" value="F:monooxygenase activity"/>
    <property type="evidence" value="ECO:0007669"/>
    <property type="project" value="UniProtKB-KW"/>
</dbReference>
<evidence type="ECO:0000313" key="10">
    <source>
        <dbReference type="EMBL" id="PNY22474.1"/>
    </source>
</evidence>
<accession>A0A2K3Q4P5</accession>
<dbReference type="GO" id="GO:0020037">
    <property type="term" value="F:heme binding"/>
    <property type="evidence" value="ECO:0007669"/>
    <property type="project" value="InterPro"/>
</dbReference>
<dbReference type="PRINTS" id="PR00465">
    <property type="entry name" value="EP450IV"/>
</dbReference>
<evidence type="ECO:0000256" key="4">
    <source>
        <dbReference type="ARBA" id="ARBA00023004"/>
    </source>
</evidence>
<dbReference type="Gene3D" id="1.10.630.10">
    <property type="entry name" value="Cytochrome P450"/>
    <property type="match status" value="1"/>
</dbReference>
<evidence type="ECO:0000256" key="8">
    <source>
        <dbReference type="SAM" id="MobiDB-lite"/>
    </source>
</evidence>
<dbReference type="Proteomes" id="UP000236621">
    <property type="component" value="Unassembled WGS sequence"/>
</dbReference>
<evidence type="ECO:0000256" key="5">
    <source>
        <dbReference type="ARBA" id="ARBA00023033"/>
    </source>
</evidence>
<feature type="region of interest" description="Disordered" evidence="8">
    <location>
        <begin position="1"/>
        <end position="40"/>
    </location>
</feature>
<dbReference type="PANTHER" id="PTHR47582">
    <property type="entry name" value="P450, PUTATIVE (EUROFUNG)-RELATED"/>
    <property type="match status" value="1"/>
</dbReference>
<sequence>SDRAPNKGPFASSTDRKSIAAPASHDVDTRNHNSGLAMDRTRGDDGFRLSELNAEGFISNLLGRSSRATMIVATLVVGSLIIAPFVNWLLSYSHDPREPPLIKPRVPFVGHIINLIRFQSEFHAMLSKANSSMSIATLPMLNGKMYMVFDPDLIQSTLRSKAAAFEPFLVDFAQKSFGLADATFAKITSQPRLVPDFLEAIHRSFQPASLHQMNMHFFGSISAKLDPISDGTLKVDEANSGRERKIDGGLEVGNLFGWCRDVITMASTQALYGHNDPFTKDPSLIPAIWTFEEAVPFFLLSVFPSITIPKGFQARQRLQEAMTEYYEGEHDLHDATASALTANRAGSLRTNGFTGEEIAKLEAMLPVVATTNTAPTFFWMLVFVLSRPALAAQLRAEVEAAATFKADEKSGGGRTARLDVTRFDEQLPLMVSCFRETMRLINHSVSMRRAISDFSLTAQDGQTYLLKKGVDIQLSAGVPHGAVGIWGSDAADFDAERFLQLPGKEKGGTLGTEAERKRKTAFIPFGGGKHLCPGRNLAFCEILGFMSAMLLRFDVEPVGMEFGDVEMEGSKLSSGSCKPVKNGEGLGARITRRPGWEKTRVTFQC</sequence>
<comment type="similarity">
    <text evidence="2 7">Belongs to the cytochrome P450 family.</text>
</comment>
<keyword evidence="3 6" id="KW-0479">Metal-binding</keyword>
<dbReference type="PANTHER" id="PTHR47582:SF1">
    <property type="entry name" value="P450, PUTATIVE (EUROFUNG)-RELATED"/>
    <property type="match status" value="1"/>
</dbReference>
<dbReference type="GO" id="GO:0016705">
    <property type="term" value="F:oxidoreductase activity, acting on paired donors, with incorporation or reduction of molecular oxygen"/>
    <property type="evidence" value="ECO:0007669"/>
    <property type="project" value="InterPro"/>
</dbReference>
<reference evidence="10 11" key="1">
    <citation type="submission" date="2017-08" db="EMBL/GenBank/DDBJ databases">
        <title>Harnessing the power of phylogenomics to disentangle the directionality and signatures of interkingdom host jumping in the parasitic fungal genus Tolypocladium.</title>
        <authorList>
            <person name="Quandt C.A."/>
            <person name="Patterson W."/>
            <person name="Spatafora J.W."/>
        </authorList>
    </citation>
    <scope>NUCLEOTIDE SEQUENCE [LARGE SCALE GENOMIC DNA]</scope>
    <source>
        <strain evidence="10 11">CBS 113982</strain>
    </source>
</reference>
<evidence type="ECO:0000256" key="2">
    <source>
        <dbReference type="ARBA" id="ARBA00010617"/>
    </source>
</evidence>
<keyword evidence="9" id="KW-0472">Membrane</keyword>
<evidence type="ECO:0000256" key="3">
    <source>
        <dbReference type="ARBA" id="ARBA00022723"/>
    </source>
</evidence>
<keyword evidence="9" id="KW-0812">Transmembrane</keyword>
<evidence type="ECO:0000256" key="1">
    <source>
        <dbReference type="ARBA" id="ARBA00001971"/>
    </source>
</evidence>
<feature type="binding site" description="axial binding residue" evidence="6">
    <location>
        <position position="532"/>
    </location>
    <ligand>
        <name>heme</name>
        <dbReference type="ChEBI" id="CHEBI:30413"/>
    </ligand>
    <ligandPart>
        <name>Fe</name>
        <dbReference type="ChEBI" id="CHEBI:18248"/>
    </ligandPart>
</feature>
<feature type="transmembrane region" description="Helical" evidence="9">
    <location>
        <begin position="68"/>
        <end position="90"/>
    </location>
</feature>
<dbReference type="STRING" id="45235.A0A2K3Q4P5"/>
<dbReference type="InterPro" id="IPR002403">
    <property type="entry name" value="Cyt_P450_E_grp-IV"/>
</dbReference>
<keyword evidence="6 7" id="KW-0349">Heme</keyword>
<keyword evidence="4 6" id="KW-0408">Iron</keyword>
<evidence type="ECO:0000256" key="6">
    <source>
        <dbReference type="PIRSR" id="PIRSR602403-1"/>
    </source>
</evidence>
<dbReference type="PROSITE" id="PS00086">
    <property type="entry name" value="CYTOCHROME_P450"/>
    <property type="match status" value="1"/>
</dbReference>
<dbReference type="AlphaFoldDB" id="A0A2K3Q4P5"/>
<feature type="non-terminal residue" evidence="10">
    <location>
        <position position="605"/>
    </location>
</feature>
<dbReference type="InterPro" id="IPR017972">
    <property type="entry name" value="Cyt_P450_CS"/>
</dbReference>
<dbReference type="InterPro" id="IPR001128">
    <property type="entry name" value="Cyt_P450"/>
</dbReference>
<keyword evidence="11" id="KW-1185">Reference proteome</keyword>
<dbReference type="Pfam" id="PF00067">
    <property type="entry name" value="p450"/>
    <property type="match status" value="1"/>
</dbReference>
<dbReference type="SUPFAM" id="SSF48264">
    <property type="entry name" value="Cytochrome P450"/>
    <property type="match status" value="1"/>
</dbReference>
<evidence type="ECO:0000313" key="11">
    <source>
        <dbReference type="Proteomes" id="UP000236621"/>
    </source>
</evidence>
<evidence type="ECO:0000256" key="9">
    <source>
        <dbReference type="SAM" id="Phobius"/>
    </source>
</evidence>
<proteinExistence type="inferred from homology"/>
<keyword evidence="5 7" id="KW-0503">Monooxygenase</keyword>
<dbReference type="OrthoDB" id="1470350at2759"/>
<feature type="non-terminal residue" evidence="10">
    <location>
        <position position="1"/>
    </location>
</feature>
<dbReference type="CDD" id="cd11040">
    <property type="entry name" value="CYP7_CYP8-like"/>
    <property type="match status" value="1"/>
</dbReference>
<name>A0A2K3Q4P5_9HYPO</name>
<organism evidence="10 11">
    <name type="scientific">Tolypocladium capitatum</name>
    <dbReference type="NCBI Taxonomy" id="45235"/>
    <lineage>
        <taxon>Eukaryota</taxon>
        <taxon>Fungi</taxon>
        <taxon>Dikarya</taxon>
        <taxon>Ascomycota</taxon>
        <taxon>Pezizomycotina</taxon>
        <taxon>Sordariomycetes</taxon>
        <taxon>Hypocreomycetidae</taxon>
        <taxon>Hypocreales</taxon>
        <taxon>Ophiocordycipitaceae</taxon>
        <taxon>Tolypocladium</taxon>
    </lineage>
</organism>